<protein>
    <submittedName>
        <fullName evidence="1">Uncharacterized protein</fullName>
    </submittedName>
</protein>
<proteinExistence type="predicted"/>
<sequence length="204" mass="23762">MIDASDIVKLYSIYPQLDLIDKLFDKNCQFEGYNFPSFKLQGIKDIKEMFKAVPLYAKELKVIDYTTTNSSNLLMIDCQQNLVLRALPWFSFNFRMILNIHKKDNKITRFESILDMESLIQNIPFASYGYFNIVKPSLGYFITKLGSYNKHPTQHSNKIAVTLTRLSDNYTEKTNTSLFEEVVPTKVRSTVDNVWRNRAQPVSF</sequence>
<keyword evidence="2" id="KW-1185">Reference proteome</keyword>
<reference evidence="1" key="1">
    <citation type="submission" date="2020-01" db="EMBL/GenBank/DDBJ databases">
        <title>Development of genomics and gene disruption for Polysphondylium violaceum indicates a role for the polyketide synthase stlB in stalk morphogenesis.</title>
        <authorList>
            <person name="Narita B."/>
            <person name="Kawabe Y."/>
            <person name="Kin K."/>
            <person name="Saito T."/>
            <person name="Gibbs R."/>
            <person name="Kuspa A."/>
            <person name="Muzny D."/>
            <person name="Queller D."/>
            <person name="Richards S."/>
            <person name="Strassman J."/>
            <person name="Sucgang R."/>
            <person name="Worley K."/>
            <person name="Schaap P."/>
        </authorList>
    </citation>
    <scope>NUCLEOTIDE SEQUENCE</scope>
    <source>
        <strain evidence="1">QSvi11</strain>
    </source>
</reference>
<dbReference type="OrthoDB" id="19993at2759"/>
<evidence type="ECO:0000313" key="1">
    <source>
        <dbReference type="EMBL" id="KAF2075977.1"/>
    </source>
</evidence>
<dbReference type="AlphaFoldDB" id="A0A8J4V6M3"/>
<evidence type="ECO:0000313" key="2">
    <source>
        <dbReference type="Proteomes" id="UP000695562"/>
    </source>
</evidence>
<accession>A0A8J4V6M3</accession>
<dbReference type="Proteomes" id="UP000695562">
    <property type="component" value="Unassembled WGS sequence"/>
</dbReference>
<organism evidence="1 2">
    <name type="scientific">Polysphondylium violaceum</name>
    <dbReference type="NCBI Taxonomy" id="133409"/>
    <lineage>
        <taxon>Eukaryota</taxon>
        <taxon>Amoebozoa</taxon>
        <taxon>Evosea</taxon>
        <taxon>Eumycetozoa</taxon>
        <taxon>Dictyostelia</taxon>
        <taxon>Dictyosteliales</taxon>
        <taxon>Dictyosteliaceae</taxon>
        <taxon>Polysphondylium</taxon>
    </lineage>
</organism>
<gene>
    <name evidence="1" type="ORF">CYY_002733</name>
</gene>
<comment type="caution">
    <text evidence="1">The sequence shown here is derived from an EMBL/GenBank/DDBJ whole genome shotgun (WGS) entry which is preliminary data.</text>
</comment>
<name>A0A8J4V6M3_9MYCE</name>
<dbReference type="EMBL" id="AJWJ01000078">
    <property type="protein sequence ID" value="KAF2075977.1"/>
    <property type="molecule type" value="Genomic_DNA"/>
</dbReference>